<dbReference type="EMBL" id="JAXIVS010000027">
    <property type="protein sequence ID" value="MDY7233097.1"/>
    <property type="molecule type" value="Genomic_DNA"/>
</dbReference>
<sequence>MTALPVLALLVLTQAPAPASEGDSILLAPKVGFFKSTTPLGGAPFFALEAGYITPLLDRRLALVAEVNFHQPKASGTVNDPQLTRGEQEYRLTEREIAFLLSAVYRFEGALGAITPYAGAGPGLYLHQATAQGFGATTVEKEGTLGFQLLGGAELPLGPGGLFLEAHYHFTRVGMLTTGSVNLGGFLAAGLGYRLHL</sequence>
<proteinExistence type="predicted"/>
<protein>
    <recommendedName>
        <fullName evidence="4">Outer membrane protein beta-barrel domain-containing protein</fullName>
    </recommendedName>
</protein>
<dbReference type="Proteomes" id="UP001291309">
    <property type="component" value="Unassembled WGS sequence"/>
</dbReference>
<organism evidence="2 3">
    <name type="scientific">Hyalangium rubrum</name>
    <dbReference type="NCBI Taxonomy" id="3103134"/>
    <lineage>
        <taxon>Bacteria</taxon>
        <taxon>Pseudomonadati</taxon>
        <taxon>Myxococcota</taxon>
        <taxon>Myxococcia</taxon>
        <taxon>Myxococcales</taxon>
        <taxon>Cystobacterineae</taxon>
        <taxon>Archangiaceae</taxon>
        <taxon>Hyalangium</taxon>
    </lineage>
</organism>
<reference evidence="2 3" key="1">
    <citation type="submission" date="2023-12" db="EMBL/GenBank/DDBJ databases">
        <title>the genome sequence of Hyalangium sp. s54d21.</title>
        <authorList>
            <person name="Zhang X."/>
        </authorList>
    </citation>
    <scope>NUCLEOTIDE SEQUENCE [LARGE SCALE GENOMIC DNA]</scope>
    <source>
        <strain evidence="3">s54d21</strain>
    </source>
</reference>
<dbReference type="Gene3D" id="2.40.160.20">
    <property type="match status" value="1"/>
</dbReference>
<accession>A0ABU5HJV2</accession>
<dbReference type="RefSeq" id="WP_321551809.1">
    <property type="nucleotide sequence ID" value="NZ_JAXIVS010000027.1"/>
</dbReference>
<dbReference type="InterPro" id="IPR011250">
    <property type="entry name" value="OMP/PagP_B-barrel"/>
</dbReference>
<gene>
    <name evidence="2" type="ORF">SYV04_42310</name>
</gene>
<keyword evidence="1" id="KW-0732">Signal</keyword>
<evidence type="ECO:0000313" key="3">
    <source>
        <dbReference type="Proteomes" id="UP001291309"/>
    </source>
</evidence>
<keyword evidence="3" id="KW-1185">Reference proteome</keyword>
<feature type="chain" id="PRO_5045568417" description="Outer membrane protein beta-barrel domain-containing protein" evidence="1">
    <location>
        <begin position="20"/>
        <end position="197"/>
    </location>
</feature>
<evidence type="ECO:0000313" key="2">
    <source>
        <dbReference type="EMBL" id="MDY7233097.1"/>
    </source>
</evidence>
<evidence type="ECO:0008006" key="4">
    <source>
        <dbReference type="Google" id="ProtNLM"/>
    </source>
</evidence>
<feature type="signal peptide" evidence="1">
    <location>
        <begin position="1"/>
        <end position="19"/>
    </location>
</feature>
<name>A0ABU5HJV2_9BACT</name>
<evidence type="ECO:0000256" key="1">
    <source>
        <dbReference type="SAM" id="SignalP"/>
    </source>
</evidence>
<dbReference type="SUPFAM" id="SSF56925">
    <property type="entry name" value="OMPA-like"/>
    <property type="match status" value="1"/>
</dbReference>
<comment type="caution">
    <text evidence="2">The sequence shown here is derived from an EMBL/GenBank/DDBJ whole genome shotgun (WGS) entry which is preliminary data.</text>
</comment>